<dbReference type="SUPFAM" id="SSF56112">
    <property type="entry name" value="Protein kinase-like (PK-like)"/>
    <property type="match status" value="1"/>
</dbReference>
<gene>
    <name evidence="2" type="ORF">EV702DRAFT_1043095</name>
</gene>
<evidence type="ECO:0000313" key="2">
    <source>
        <dbReference type="EMBL" id="KAG1780246.1"/>
    </source>
</evidence>
<dbReference type="InterPro" id="IPR040976">
    <property type="entry name" value="Pkinase_fungal"/>
</dbReference>
<dbReference type="InterPro" id="IPR011009">
    <property type="entry name" value="Kinase-like_dom_sf"/>
</dbReference>
<dbReference type="Pfam" id="PF17667">
    <property type="entry name" value="Pkinase_fungal"/>
    <property type="match status" value="1"/>
</dbReference>
<accession>A0A9P7A0Z8</accession>
<comment type="caution">
    <text evidence="2">The sequence shown here is derived from an EMBL/GenBank/DDBJ whole genome shotgun (WGS) entry which is preliminary data.</text>
</comment>
<dbReference type="AlphaFoldDB" id="A0A9P7A0Z8"/>
<protein>
    <recommendedName>
        <fullName evidence="1">Fungal-type protein kinase domain-containing protein</fullName>
    </recommendedName>
</protein>
<reference evidence="2" key="1">
    <citation type="journal article" date="2020" name="New Phytol.">
        <title>Comparative genomics reveals dynamic genome evolution in host specialist ectomycorrhizal fungi.</title>
        <authorList>
            <person name="Lofgren L.A."/>
            <person name="Nguyen N.H."/>
            <person name="Vilgalys R."/>
            <person name="Ruytinx J."/>
            <person name="Liao H.L."/>
            <person name="Branco S."/>
            <person name="Kuo A."/>
            <person name="LaButti K."/>
            <person name="Lipzen A."/>
            <person name="Andreopoulos W."/>
            <person name="Pangilinan J."/>
            <person name="Riley R."/>
            <person name="Hundley H."/>
            <person name="Na H."/>
            <person name="Barry K."/>
            <person name="Grigoriev I.V."/>
            <person name="Stajich J.E."/>
            <person name="Kennedy P.G."/>
        </authorList>
    </citation>
    <scope>NUCLEOTIDE SEQUENCE</scope>
    <source>
        <strain evidence="2">DOB743</strain>
    </source>
</reference>
<evidence type="ECO:0000259" key="1">
    <source>
        <dbReference type="Pfam" id="PF17667"/>
    </source>
</evidence>
<organism evidence="2 3">
    <name type="scientific">Suillus placidus</name>
    <dbReference type="NCBI Taxonomy" id="48579"/>
    <lineage>
        <taxon>Eukaryota</taxon>
        <taxon>Fungi</taxon>
        <taxon>Dikarya</taxon>
        <taxon>Basidiomycota</taxon>
        <taxon>Agaricomycotina</taxon>
        <taxon>Agaricomycetes</taxon>
        <taxon>Agaricomycetidae</taxon>
        <taxon>Boletales</taxon>
        <taxon>Suillineae</taxon>
        <taxon>Suillaceae</taxon>
        <taxon>Suillus</taxon>
    </lineage>
</organism>
<dbReference type="PANTHER" id="PTHR38248">
    <property type="entry name" value="FUNK1 6"/>
    <property type="match status" value="1"/>
</dbReference>
<evidence type="ECO:0000313" key="3">
    <source>
        <dbReference type="Proteomes" id="UP000714275"/>
    </source>
</evidence>
<sequence length="646" mass="73786">MSSKDAIEAKLVGSFPGRFVGAMPVRQFLDFLPEADGRPIMPNVVSPEELLAFLPKLTTNLDLVDTSGCPDPSVVVDGYEFQPTMGLYKCESTRNGVTDMSAMEAWIIIKPSMQEDPFIDPPPTDDFTALVPCPEDPEREYYPKFESSDKKSISTRAHMVACTNAFFATQFRRFGFSILLCGSWARFVYWDRSGAVESRRFEYTNNFAPLAEFLWRLNRGSSGDRGVDVSVVPLSLSESQDNAVRELLGIGSSDPLYGYIVPVDTALEKPKDAEGRPLATHHFYVGPRPAPKQCSLLEQRTRSFHVWDLTQKRVVFFKETWRLDSQGTSTESEVYRELCSRRIPNIPTFEHGGDMSALGAKTITHSFNKTWWCCTPHDKARLPLVQHRIILRDVERNLSTFKTPKEFLTVLKDALTGEFHLRFSTHQAAYERHGLLHRNISMENIGITSEGRGLLMGWECCSLKSREELLEIQMGTLPFMSGALLDQSTQDKRHVLADDLESFLHVMMYTMVRHLPNTMTIEERNTMLQMFDEQYVLDEGGWAIGGSRKRKYLADPGFHLFKKFTAPPEIAYLLRQLCELFPIRYNATLQLIERHTRETRFKTRSDLLACHSEMMTHVNLSVPESEDYPDIDIRDFYTTTVNTYGF</sequence>
<dbReference type="OrthoDB" id="2881271at2759"/>
<dbReference type="PANTHER" id="PTHR38248:SF2">
    <property type="entry name" value="FUNK1 11"/>
    <property type="match status" value="1"/>
</dbReference>
<dbReference type="EMBL" id="JABBWD010000009">
    <property type="protein sequence ID" value="KAG1780246.1"/>
    <property type="molecule type" value="Genomic_DNA"/>
</dbReference>
<name>A0A9P7A0Z8_9AGAM</name>
<proteinExistence type="predicted"/>
<dbReference type="Gene3D" id="1.10.510.10">
    <property type="entry name" value="Transferase(Phosphotransferase) domain 1"/>
    <property type="match status" value="1"/>
</dbReference>
<keyword evidence="3" id="KW-1185">Reference proteome</keyword>
<feature type="domain" description="Fungal-type protein kinase" evidence="1">
    <location>
        <begin position="151"/>
        <end position="510"/>
    </location>
</feature>
<dbReference type="Proteomes" id="UP000714275">
    <property type="component" value="Unassembled WGS sequence"/>
</dbReference>